<name>A0AAD9UCE5_RIDPI</name>
<dbReference type="AlphaFoldDB" id="A0AAD9UCE5"/>
<keyword evidence="4" id="KW-0689">Ribosomal protein</keyword>
<comment type="function">
    <text evidence="13">Acts as a negative regulator of G1 to S cell cycle phase progression by inhibiting cyclin-dependent kinases. Inhibitory effects are additive with GADD45 proteins but also occur in the absence of GADD45 proteins. Acts as a repressor of the orphan nuclear receptor NR4A1 by inhibiting AB domain-mediated transcriptional activity. May be involved in the hormone-mediated regulation of NR4A1 transcriptional activity. May play a role in mitochondrial protein synthesis.</text>
</comment>
<evidence type="ECO:0000256" key="5">
    <source>
        <dbReference type="ARBA" id="ARBA00023054"/>
    </source>
</evidence>
<dbReference type="InterPro" id="IPR043035">
    <property type="entry name" value="Ribosomal_mL64_sf"/>
</dbReference>
<dbReference type="GO" id="GO:0005739">
    <property type="term" value="C:mitochondrion"/>
    <property type="evidence" value="ECO:0007669"/>
    <property type="project" value="UniProtKB-SubCell"/>
</dbReference>
<evidence type="ECO:0000256" key="1">
    <source>
        <dbReference type="ARBA" id="ARBA00004123"/>
    </source>
</evidence>
<evidence type="ECO:0000313" key="15">
    <source>
        <dbReference type="EMBL" id="KAK2184146.1"/>
    </source>
</evidence>
<dbReference type="GO" id="GO:0005634">
    <property type="term" value="C:nucleus"/>
    <property type="evidence" value="ECO:0007669"/>
    <property type="project" value="UniProtKB-SubCell"/>
</dbReference>
<dbReference type="Pfam" id="PF10147">
    <property type="entry name" value="CR6_interact"/>
    <property type="match status" value="1"/>
</dbReference>
<dbReference type="PANTHER" id="PTHR31761">
    <property type="entry name" value="GROWTH ARREST AND DNA DAMAGE-INDUCIBLE PROTEINS-INTERACTING PROTEIN 1 GADD45GIP1"/>
    <property type="match status" value="1"/>
</dbReference>
<evidence type="ECO:0000256" key="9">
    <source>
        <dbReference type="ARBA" id="ARBA00023306"/>
    </source>
</evidence>
<evidence type="ECO:0000256" key="4">
    <source>
        <dbReference type="ARBA" id="ARBA00022980"/>
    </source>
</evidence>
<keyword evidence="7" id="KW-0539">Nucleus</keyword>
<dbReference type="Proteomes" id="UP001209878">
    <property type="component" value="Unassembled WGS sequence"/>
</dbReference>
<evidence type="ECO:0000256" key="12">
    <source>
        <dbReference type="ARBA" id="ARBA00035485"/>
    </source>
</evidence>
<evidence type="ECO:0000256" key="8">
    <source>
        <dbReference type="ARBA" id="ARBA00023274"/>
    </source>
</evidence>
<sequence length="275" mass="32074">MADKAVLCRVFLRKCMISPLIRASYRSARCSTSHVYTSQYAQYSSVPEEGDTDEIDRLRNVSRLPDYLRRRMAHIQEPARPSVEQRFPHLLSPNHDRWTYGKYGRKSGVNPSKMWPSKEELQEIMGDEAEFEMTLQEMWAKIEADKTEQTKMRQDKEERVVKQMKKMPVLLEELQGKLKKAEEAEKAQEEKRRSMMNEARDYFGFDIDPRDPRFIHMQELKAEEEKLAKRKRKKEDKQSRLMAMLSGSGKDSKAGKAKNKAGESAAETTETDSKK</sequence>
<protein>
    <recommendedName>
        <fullName evidence="11">Large ribosomal subunit protein mL64</fullName>
    </recommendedName>
    <alternativeName>
        <fullName evidence="10">39S ribosomal protein L59, mitochondrial</fullName>
    </alternativeName>
    <alternativeName>
        <fullName evidence="12">Growth arrest and DNA damage-inducible proteins-interacting protein 1</fullName>
    </alternativeName>
</protein>
<dbReference type="GO" id="GO:0005840">
    <property type="term" value="C:ribosome"/>
    <property type="evidence" value="ECO:0007669"/>
    <property type="project" value="UniProtKB-KW"/>
</dbReference>
<evidence type="ECO:0000256" key="2">
    <source>
        <dbReference type="ARBA" id="ARBA00004173"/>
    </source>
</evidence>
<evidence type="ECO:0000256" key="3">
    <source>
        <dbReference type="ARBA" id="ARBA00005421"/>
    </source>
</evidence>
<evidence type="ECO:0000256" key="6">
    <source>
        <dbReference type="ARBA" id="ARBA00023128"/>
    </source>
</evidence>
<keyword evidence="5" id="KW-0175">Coiled coil</keyword>
<gene>
    <name evidence="15" type="ORF">NP493_279g03021</name>
</gene>
<evidence type="ECO:0000256" key="7">
    <source>
        <dbReference type="ARBA" id="ARBA00023242"/>
    </source>
</evidence>
<dbReference type="PANTHER" id="PTHR31761:SF1">
    <property type="entry name" value="LARGE RIBOSOMAL SUBUNIT PROTEIN ML64"/>
    <property type="match status" value="1"/>
</dbReference>
<keyword evidence="9" id="KW-0131">Cell cycle</keyword>
<evidence type="ECO:0000256" key="14">
    <source>
        <dbReference type="SAM" id="MobiDB-lite"/>
    </source>
</evidence>
<comment type="subcellular location">
    <subcellularLocation>
        <location evidence="2">Mitochondrion</location>
    </subcellularLocation>
    <subcellularLocation>
        <location evidence="1">Nucleus</location>
    </subcellularLocation>
</comment>
<dbReference type="GO" id="GO:1990904">
    <property type="term" value="C:ribonucleoprotein complex"/>
    <property type="evidence" value="ECO:0007669"/>
    <property type="project" value="UniProtKB-KW"/>
</dbReference>
<evidence type="ECO:0000256" key="13">
    <source>
        <dbReference type="ARBA" id="ARBA00060144"/>
    </source>
</evidence>
<comment type="caution">
    <text evidence="15">The sequence shown here is derived from an EMBL/GenBank/DDBJ whole genome shotgun (WGS) entry which is preliminary data.</text>
</comment>
<organism evidence="15 16">
    <name type="scientific">Ridgeia piscesae</name>
    <name type="common">Tubeworm</name>
    <dbReference type="NCBI Taxonomy" id="27915"/>
    <lineage>
        <taxon>Eukaryota</taxon>
        <taxon>Metazoa</taxon>
        <taxon>Spiralia</taxon>
        <taxon>Lophotrochozoa</taxon>
        <taxon>Annelida</taxon>
        <taxon>Polychaeta</taxon>
        <taxon>Sedentaria</taxon>
        <taxon>Canalipalpata</taxon>
        <taxon>Sabellida</taxon>
        <taxon>Siboglinidae</taxon>
        <taxon>Ridgeia</taxon>
    </lineage>
</organism>
<keyword evidence="16" id="KW-1185">Reference proteome</keyword>
<proteinExistence type="inferred from homology"/>
<evidence type="ECO:0000256" key="11">
    <source>
        <dbReference type="ARBA" id="ARBA00035184"/>
    </source>
</evidence>
<evidence type="ECO:0000256" key="10">
    <source>
        <dbReference type="ARBA" id="ARBA00030700"/>
    </source>
</evidence>
<evidence type="ECO:0000313" key="16">
    <source>
        <dbReference type="Proteomes" id="UP001209878"/>
    </source>
</evidence>
<accession>A0AAD9UCE5</accession>
<dbReference type="Gene3D" id="6.10.280.120">
    <property type="entry name" value="Growth arrest and DNA-damage-inducible proteins-interacting protein 1"/>
    <property type="match status" value="1"/>
</dbReference>
<feature type="region of interest" description="Disordered" evidence="14">
    <location>
        <begin position="226"/>
        <end position="275"/>
    </location>
</feature>
<dbReference type="EMBL" id="JAODUO010000280">
    <property type="protein sequence ID" value="KAK2184146.1"/>
    <property type="molecule type" value="Genomic_DNA"/>
</dbReference>
<comment type="similarity">
    <text evidence="3">Belongs to the mitochondrion-specific ribosomal protein mL64 family.</text>
</comment>
<reference evidence="15" key="1">
    <citation type="journal article" date="2023" name="Mol. Biol. Evol.">
        <title>Third-Generation Sequencing Reveals the Adaptive Role of the Epigenome in Three Deep-Sea Polychaetes.</title>
        <authorList>
            <person name="Perez M."/>
            <person name="Aroh O."/>
            <person name="Sun Y."/>
            <person name="Lan Y."/>
            <person name="Juniper S.K."/>
            <person name="Young C.R."/>
            <person name="Angers B."/>
            <person name="Qian P.Y."/>
        </authorList>
    </citation>
    <scope>NUCLEOTIDE SEQUENCE</scope>
    <source>
        <strain evidence="15">R07B-5</strain>
    </source>
</reference>
<dbReference type="InterPro" id="IPR018472">
    <property type="entry name" value="Ribosomal_mL64"/>
</dbReference>
<keyword evidence="8" id="KW-0687">Ribonucleoprotein</keyword>
<keyword evidence="6" id="KW-0496">Mitochondrion</keyword>